<dbReference type="EMBL" id="CP049074">
    <property type="protein sequence ID" value="QKQ99087.1"/>
    <property type="molecule type" value="Genomic_DNA"/>
</dbReference>
<dbReference type="GeneID" id="55640392"/>
<protein>
    <submittedName>
        <fullName evidence="1">Uncharacterized protein</fullName>
    </submittedName>
</protein>
<evidence type="ECO:0000313" key="2">
    <source>
        <dbReference type="Proteomes" id="UP000509301"/>
    </source>
</evidence>
<dbReference type="AlphaFoldDB" id="A0A6N0NUD8"/>
<proteinExistence type="predicted"/>
<name>A0A6N0NUD8_9CREN</name>
<dbReference type="Proteomes" id="UP000509301">
    <property type="component" value="Chromosome"/>
</dbReference>
<sequence length="182" mass="21566">MTEAYVFWHRRSPETSRERYEEGLKKFHEVLRRTGVNGLHFSSSYRVYGIPWMPEGDIYEDWYYISDSSVLDRLIEEVEQRIRVEHDEIASMSMEGKGTLLQLKGGDVKVTSRDEVTWFSKPRGVRYEDFYSRLGIKDQSLWRRLLAMGPSPEFCLIGKDRVYRENAVYVSREMIYTSKPLD</sequence>
<reference evidence="1 2" key="1">
    <citation type="submission" date="2020-02" db="EMBL/GenBank/DDBJ databases">
        <title>Comparative genome analysis reveals the metabolism and evolution of the thermophilic archaeal genus Metallosphaera.</title>
        <authorList>
            <person name="Jiang C."/>
        </authorList>
    </citation>
    <scope>NUCLEOTIDE SEQUENCE [LARGE SCALE GENOMIC DNA]</scope>
    <source>
        <strain evidence="1 2">Ric-A</strain>
    </source>
</reference>
<dbReference type="OrthoDB" id="34397at2157"/>
<gene>
    <name evidence="1" type="ORF">GWK48_00560</name>
</gene>
<organism evidence="1 2">
    <name type="scientific">Metallosphaera tengchongensis</name>
    <dbReference type="NCBI Taxonomy" id="1532350"/>
    <lineage>
        <taxon>Archaea</taxon>
        <taxon>Thermoproteota</taxon>
        <taxon>Thermoprotei</taxon>
        <taxon>Sulfolobales</taxon>
        <taxon>Sulfolobaceae</taxon>
        <taxon>Metallosphaera</taxon>
    </lineage>
</organism>
<dbReference type="KEGG" id="mten:GWK48_00560"/>
<evidence type="ECO:0000313" key="1">
    <source>
        <dbReference type="EMBL" id="QKQ99087.1"/>
    </source>
</evidence>
<keyword evidence="2" id="KW-1185">Reference proteome</keyword>
<dbReference type="RefSeq" id="WP_174628636.1">
    <property type="nucleotide sequence ID" value="NZ_CP049074.1"/>
</dbReference>
<accession>A0A6N0NUD8</accession>